<dbReference type="Pfam" id="PF03692">
    <property type="entry name" value="CxxCxxCC"/>
    <property type="match status" value="1"/>
</dbReference>
<comment type="caution">
    <text evidence="1">The sequence shown here is derived from an EMBL/GenBank/DDBJ whole genome shotgun (WGS) entry which is preliminary data.</text>
</comment>
<dbReference type="AlphaFoldDB" id="A0A2T4IBV2"/>
<reference evidence="1 2" key="1">
    <citation type="submission" date="2018-03" db="EMBL/GenBank/DDBJ databases">
        <authorList>
            <person name="Keele B.F."/>
        </authorList>
    </citation>
    <scope>NUCLEOTIDE SEQUENCE [LARGE SCALE GENOMIC DNA]</scope>
    <source>
        <strain evidence="1 2">D20</strain>
    </source>
</reference>
<evidence type="ECO:0000313" key="2">
    <source>
        <dbReference type="Proteomes" id="UP000241193"/>
    </source>
</evidence>
<gene>
    <name evidence="1" type="ORF">C8261_15335</name>
</gene>
<keyword evidence="2" id="KW-1185">Reference proteome</keyword>
<dbReference type="EMBL" id="PZKC01000015">
    <property type="protein sequence ID" value="PTD95252.1"/>
    <property type="molecule type" value="Genomic_DNA"/>
</dbReference>
<dbReference type="Proteomes" id="UP000241193">
    <property type="component" value="Unassembled WGS sequence"/>
</dbReference>
<proteinExistence type="predicted"/>
<organism evidence="1 2">
    <name type="scientific">Pseudothauera lacus</name>
    <dbReference type="NCBI Taxonomy" id="2136175"/>
    <lineage>
        <taxon>Bacteria</taxon>
        <taxon>Pseudomonadati</taxon>
        <taxon>Pseudomonadota</taxon>
        <taxon>Betaproteobacteria</taxon>
        <taxon>Rhodocyclales</taxon>
        <taxon>Zoogloeaceae</taxon>
        <taxon>Pseudothauera</taxon>
    </lineage>
</organism>
<name>A0A2T4IBV2_9RHOO</name>
<dbReference type="InterPro" id="IPR005358">
    <property type="entry name" value="Puta_zinc/iron-chelating_dom"/>
</dbReference>
<reference evidence="1 2" key="2">
    <citation type="submission" date="2018-04" db="EMBL/GenBank/DDBJ databases">
        <title>Thauera lacus sp. nov., isolated from an saline lake in Inner Mongolia, China.</title>
        <authorList>
            <person name="Liang Q.-Y."/>
        </authorList>
    </citation>
    <scope>NUCLEOTIDE SEQUENCE [LARGE SCALE GENOMIC DNA]</scope>
    <source>
        <strain evidence="1 2">D20</strain>
    </source>
</reference>
<accession>A0A2T4IBV2</accession>
<evidence type="ECO:0000313" key="1">
    <source>
        <dbReference type="EMBL" id="PTD95252.1"/>
    </source>
</evidence>
<dbReference type="OrthoDB" id="196483at2"/>
<protein>
    <submittedName>
        <fullName evidence="1">YkgJ family cysteine cluster protein</fullName>
    </submittedName>
</protein>
<sequence>MRQRQEVQEVLRRRGRLSNAAGSDPCTRCGACCAAFRVDFHPAMLASRDAAGVPDELTVALTPRLVRMLGTDAESPRCVALAGVIGEAVACTIYERRPPPCRDFAPYAALGIGDSGCERARRRHGLPAL</sequence>